<feature type="chain" id="PRO_5047346198" description="Type VII secretion protein EssA" evidence="2">
    <location>
        <begin position="23"/>
        <end position="117"/>
    </location>
</feature>
<accession>A0ABW8RNY5</accession>
<gene>
    <name evidence="3" type="ORF">ACJEBI_27170</name>
</gene>
<reference evidence="3 4" key="1">
    <citation type="submission" date="2024-11" db="EMBL/GenBank/DDBJ databases">
        <authorList>
            <person name="Lucas J.A."/>
        </authorList>
    </citation>
    <scope>NUCLEOTIDE SEQUENCE [LARGE SCALE GENOMIC DNA]</scope>
    <source>
        <strain evidence="3 4">Z 5.4</strain>
    </source>
</reference>
<evidence type="ECO:0000313" key="3">
    <source>
        <dbReference type="EMBL" id="MFK9095126.1"/>
    </source>
</evidence>
<keyword evidence="1" id="KW-0812">Transmembrane</keyword>
<evidence type="ECO:0008006" key="5">
    <source>
        <dbReference type="Google" id="ProtNLM"/>
    </source>
</evidence>
<dbReference type="EMBL" id="JBJHQH010000034">
    <property type="protein sequence ID" value="MFK9095126.1"/>
    <property type="molecule type" value="Genomic_DNA"/>
</dbReference>
<comment type="caution">
    <text evidence="3">The sequence shown here is derived from an EMBL/GenBank/DDBJ whole genome shotgun (WGS) entry which is preliminary data.</text>
</comment>
<proteinExistence type="predicted"/>
<sequence>MFSKISLIASLLFFLFGSNIFADSNIEESAPINGTVLTDSFHSKTAFTVATVTTNKANTEVSATDASKNETEKAALLTEKAKTVEPSFKEYIVPVSVGLLFIIGFGSYWIIFRRKHI</sequence>
<evidence type="ECO:0000313" key="4">
    <source>
        <dbReference type="Proteomes" id="UP001623041"/>
    </source>
</evidence>
<name>A0ABW8RNY5_9BACI</name>
<protein>
    <recommendedName>
        <fullName evidence="5">Type VII secretion protein EssA</fullName>
    </recommendedName>
</protein>
<keyword evidence="4" id="KW-1185">Reference proteome</keyword>
<dbReference type="Proteomes" id="UP001623041">
    <property type="component" value="Unassembled WGS sequence"/>
</dbReference>
<dbReference type="RefSeq" id="WP_406583533.1">
    <property type="nucleotide sequence ID" value="NZ_JBJHQH010000034.1"/>
</dbReference>
<evidence type="ECO:0000256" key="1">
    <source>
        <dbReference type="SAM" id="Phobius"/>
    </source>
</evidence>
<feature type="transmembrane region" description="Helical" evidence="1">
    <location>
        <begin position="91"/>
        <end position="111"/>
    </location>
</feature>
<feature type="signal peptide" evidence="2">
    <location>
        <begin position="1"/>
        <end position="22"/>
    </location>
</feature>
<keyword evidence="1" id="KW-1133">Transmembrane helix</keyword>
<evidence type="ECO:0000256" key="2">
    <source>
        <dbReference type="SAM" id="SignalP"/>
    </source>
</evidence>
<organism evidence="3 4">
    <name type="scientific">Bacillus salipaludis</name>
    <dbReference type="NCBI Taxonomy" id="2547811"/>
    <lineage>
        <taxon>Bacteria</taxon>
        <taxon>Bacillati</taxon>
        <taxon>Bacillota</taxon>
        <taxon>Bacilli</taxon>
        <taxon>Bacillales</taxon>
        <taxon>Bacillaceae</taxon>
        <taxon>Bacillus</taxon>
    </lineage>
</organism>
<keyword evidence="1" id="KW-0472">Membrane</keyword>
<keyword evidence="2" id="KW-0732">Signal</keyword>